<evidence type="ECO:0000313" key="2">
    <source>
        <dbReference type="EMBL" id="KAJ1135920.1"/>
    </source>
</evidence>
<dbReference type="EMBL" id="JANPWB010000010">
    <property type="protein sequence ID" value="KAJ1135920.1"/>
    <property type="molecule type" value="Genomic_DNA"/>
</dbReference>
<feature type="compositionally biased region" description="Basic and acidic residues" evidence="1">
    <location>
        <begin position="87"/>
        <end position="96"/>
    </location>
</feature>
<protein>
    <submittedName>
        <fullName evidence="2">Uncharacterized protein</fullName>
    </submittedName>
</protein>
<sequence length="114" mass="12602">MAGVARRGLRRRGATLAGDWKKVRVGEEAVSALDLVRQREQAAWLGAVLDYMGKNKQHGTPQGKTMDHYALPASQRNTRHTSGRVGQCDETKEPSRAELLQANHGSRQALENKI</sequence>
<name>A0AAV7QCM6_PLEWA</name>
<proteinExistence type="predicted"/>
<evidence type="ECO:0000256" key="1">
    <source>
        <dbReference type="SAM" id="MobiDB-lite"/>
    </source>
</evidence>
<comment type="caution">
    <text evidence="2">The sequence shown here is derived from an EMBL/GenBank/DDBJ whole genome shotgun (WGS) entry which is preliminary data.</text>
</comment>
<organism evidence="2 3">
    <name type="scientific">Pleurodeles waltl</name>
    <name type="common">Iberian ribbed newt</name>
    <dbReference type="NCBI Taxonomy" id="8319"/>
    <lineage>
        <taxon>Eukaryota</taxon>
        <taxon>Metazoa</taxon>
        <taxon>Chordata</taxon>
        <taxon>Craniata</taxon>
        <taxon>Vertebrata</taxon>
        <taxon>Euteleostomi</taxon>
        <taxon>Amphibia</taxon>
        <taxon>Batrachia</taxon>
        <taxon>Caudata</taxon>
        <taxon>Salamandroidea</taxon>
        <taxon>Salamandridae</taxon>
        <taxon>Pleurodelinae</taxon>
        <taxon>Pleurodeles</taxon>
    </lineage>
</organism>
<keyword evidence="3" id="KW-1185">Reference proteome</keyword>
<feature type="region of interest" description="Disordered" evidence="1">
    <location>
        <begin position="74"/>
        <end position="114"/>
    </location>
</feature>
<dbReference type="AlphaFoldDB" id="A0AAV7QCM6"/>
<dbReference type="Proteomes" id="UP001066276">
    <property type="component" value="Chromosome 6"/>
</dbReference>
<accession>A0AAV7QCM6</accession>
<gene>
    <name evidence="2" type="ORF">NDU88_002349</name>
</gene>
<evidence type="ECO:0000313" key="3">
    <source>
        <dbReference type="Proteomes" id="UP001066276"/>
    </source>
</evidence>
<reference evidence="2" key="1">
    <citation type="journal article" date="2022" name="bioRxiv">
        <title>Sequencing and chromosome-scale assembly of the giantPleurodeles waltlgenome.</title>
        <authorList>
            <person name="Brown T."/>
            <person name="Elewa A."/>
            <person name="Iarovenko S."/>
            <person name="Subramanian E."/>
            <person name="Araus A.J."/>
            <person name="Petzold A."/>
            <person name="Susuki M."/>
            <person name="Suzuki K.-i.T."/>
            <person name="Hayashi T."/>
            <person name="Toyoda A."/>
            <person name="Oliveira C."/>
            <person name="Osipova E."/>
            <person name="Leigh N.D."/>
            <person name="Simon A."/>
            <person name="Yun M.H."/>
        </authorList>
    </citation>
    <scope>NUCLEOTIDE SEQUENCE</scope>
    <source>
        <strain evidence="2">20211129_DDA</strain>
        <tissue evidence="2">Liver</tissue>
    </source>
</reference>